<dbReference type="GO" id="GO:0009887">
    <property type="term" value="P:animal organ morphogenesis"/>
    <property type="evidence" value="ECO:0007669"/>
    <property type="project" value="TreeGrafter"/>
</dbReference>
<feature type="DNA-binding region" description="Homeobox" evidence="6">
    <location>
        <begin position="252"/>
        <end position="311"/>
    </location>
</feature>
<evidence type="ECO:0000256" key="4">
    <source>
        <dbReference type="ARBA" id="ARBA00023155"/>
    </source>
</evidence>
<dbReference type="InterPro" id="IPR001356">
    <property type="entry name" value="HD"/>
</dbReference>
<dbReference type="CDD" id="cd00086">
    <property type="entry name" value="homeodomain"/>
    <property type="match status" value="1"/>
</dbReference>
<organism evidence="10 11">
    <name type="scientific">Adineta ricciae</name>
    <name type="common">Rotifer</name>
    <dbReference type="NCBI Taxonomy" id="249248"/>
    <lineage>
        <taxon>Eukaryota</taxon>
        <taxon>Metazoa</taxon>
        <taxon>Spiralia</taxon>
        <taxon>Gnathifera</taxon>
        <taxon>Rotifera</taxon>
        <taxon>Eurotatoria</taxon>
        <taxon>Bdelloidea</taxon>
        <taxon>Adinetida</taxon>
        <taxon>Adinetidae</taxon>
        <taxon>Adineta</taxon>
    </lineage>
</organism>
<dbReference type="Proteomes" id="UP000663852">
    <property type="component" value="Unassembled WGS sequence"/>
</dbReference>
<dbReference type="GO" id="GO:0000981">
    <property type="term" value="F:DNA-binding transcription factor activity, RNA polymerase II-specific"/>
    <property type="evidence" value="ECO:0007669"/>
    <property type="project" value="InterPro"/>
</dbReference>
<dbReference type="EMBL" id="CAJNOJ010000287">
    <property type="protein sequence ID" value="CAF1370748.1"/>
    <property type="molecule type" value="Genomic_DNA"/>
</dbReference>
<comment type="subcellular location">
    <subcellularLocation>
        <location evidence="1 6 7">Nucleus</location>
    </subcellularLocation>
</comment>
<feature type="region of interest" description="Disordered" evidence="8">
    <location>
        <begin position="307"/>
        <end position="347"/>
    </location>
</feature>
<proteinExistence type="inferred from homology"/>
<evidence type="ECO:0000256" key="2">
    <source>
        <dbReference type="ARBA" id="ARBA00010341"/>
    </source>
</evidence>
<keyword evidence="5 6" id="KW-0539">Nucleus</keyword>
<dbReference type="Pfam" id="PF00046">
    <property type="entry name" value="Homeodomain"/>
    <property type="match status" value="1"/>
</dbReference>
<dbReference type="Gene3D" id="1.10.10.60">
    <property type="entry name" value="Homeodomain-like"/>
    <property type="match status" value="1"/>
</dbReference>
<evidence type="ECO:0000256" key="7">
    <source>
        <dbReference type="RuleBase" id="RU000682"/>
    </source>
</evidence>
<evidence type="ECO:0000313" key="10">
    <source>
        <dbReference type="EMBL" id="CAF1370748.1"/>
    </source>
</evidence>
<evidence type="ECO:0000256" key="5">
    <source>
        <dbReference type="ARBA" id="ARBA00023242"/>
    </source>
</evidence>
<evidence type="ECO:0000256" key="8">
    <source>
        <dbReference type="SAM" id="MobiDB-lite"/>
    </source>
</evidence>
<keyword evidence="4 6" id="KW-0371">Homeobox</keyword>
<dbReference type="GO" id="GO:0009948">
    <property type="term" value="P:anterior/posterior axis specification"/>
    <property type="evidence" value="ECO:0007669"/>
    <property type="project" value="TreeGrafter"/>
</dbReference>
<reference evidence="10" key="1">
    <citation type="submission" date="2021-02" db="EMBL/GenBank/DDBJ databases">
        <authorList>
            <person name="Nowell W R."/>
        </authorList>
    </citation>
    <scope>NUCLEOTIDE SEQUENCE</scope>
</reference>
<dbReference type="GO" id="GO:0030154">
    <property type="term" value="P:cell differentiation"/>
    <property type="evidence" value="ECO:0007669"/>
    <property type="project" value="TreeGrafter"/>
</dbReference>
<dbReference type="InterPro" id="IPR009057">
    <property type="entry name" value="Homeodomain-like_sf"/>
</dbReference>
<dbReference type="PANTHER" id="PTHR24332:SF9">
    <property type="entry name" value="HOMEOTIC PROTEIN CAUDAL"/>
    <property type="match status" value="1"/>
</dbReference>
<feature type="region of interest" description="Disordered" evidence="8">
    <location>
        <begin position="207"/>
        <end position="242"/>
    </location>
</feature>
<dbReference type="InterPro" id="IPR020479">
    <property type="entry name" value="HD_metazoa"/>
</dbReference>
<evidence type="ECO:0000259" key="9">
    <source>
        <dbReference type="PROSITE" id="PS50071"/>
    </source>
</evidence>
<dbReference type="AlphaFoldDB" id="A0A815IVJ1"/>
<dbReference type="SMART" id="SM00389">
    <property type="entry name" value="HOX"/>
    <property type="match status" value="1"/>
</dbReference>
<evidence type="ECO:0000313" key="11">
    <source>
        <dbReference type="Proteomes" id="UP000663852"/>
    </source>
</evidence>
<sequence>MNNNTILSYPSIVCASHEPAESIRPFDSSSYHNYSSHSMTYAEYPLSTSKSETIEYTCWPTIPTHNILNNSSHTVLDQVSPPLSSHPTHDTLGSVSSVHLLQNTLPTTISSIQHHQPLYPQPSASPPSTWIGSGDYQALHSTAITTPPSYRHYSTPCSYYHPQYFYDQPPSQWISPASVKFEPSYTPPPSYIESSESLSHCREQTSKEEACESRQQSTWTKKDISPTHLNPVPPRNLLNGNQLTFRSKTRTRDKYRIVYTDQQRYELENEFIISKYISIPRKSALSLTLSLSERQIKIWFQNRRAKERKLNKKRHGPSSSNQLNNSNDADSRSDGGLESPNCYPNYT</sequence>
<dbReference type="PROSITE" id="PS00027">
    <property type="entry name" value="HOMEOBOX_1"/>
    <property type="match status" value="1"/>
</dbReference>
<feature type="compositionally biased region" description="Basic residues" evidence="8">
    <location>
        <begin position="307"/>
        <end position="316"/>
    </location>
</feature>
<dbReference type="PANTHER" id="PTHR24332">
    <property type="entry name" value="HOMEOBOX PROTEIN CDX"/>
    <property type="match status" value="1"/>
</dbReference>
<name>A0A815IVJ1_ADIRI</name>
<evidence type="ECO:0000256" key="1">
    <source>
        <dbReference type="ARBA" id="ARBA00004123"/>
    </source>
</evidence>
<protein>
    <recommendedName>
        <fullName evidence="9">Homeobox domain-containing protein</fullName>
    </recommendedName>
</protein>
<dbReference type="SUPFAM" id="SSF46689">
    <property type="entry name" value="Homeodomain-like"/>
    <property type="match status" value="1"/>
</dbReference>
<dbReference type="PROSITE" id="PS50071">
    <property type="entry name" value="HOMEOBOX_2"/>
    <property type="match status" value="1"/>
</dbReference>
<dbReference type="InterPro" id="IPR017970">
    <property type="entry name" value="Homeobox_CS"/>
</dbReference>
<feature type="domain" description="Homeobox" evidence="9">
    <location>
        <begin position="250"/>
        <end position="310"/>
    </location>
</feature>
<dbReference type="InterPro" id="IPR047152">
    <property type="entry name" value="Caudal_homeobox"/>
</dbReference>
<dbReference type="GO" id="GO:0005634">
    <property type="term" value="C:nucleus"/>
    <property type="evidence" value="ECO:0007669"/>
    <property type="project" value="UniProtKB-SubCell"/>
</dbReference>
<dbReference type="GO" id="GO:0000977">
    <property type="term" value="F:RNA polymerase II transcription regulatory region sequence-specific DNA binding"/>
    <property type="evidence" value="ECO:0007669"/>
    <property type="project" value="TreeGrafter"/>
</dbReference>
<dbReference type="OrthoDB" id="6159439at2759"/>
<evidence type="ECO:0000256" key="6">
    <source>
        <dbReference type="PROSITE-ProRule" id="PRU00108"/>
    </source>
</evidence>
<accession>A0A815IVJ1</accession>
<feature type="compositionally biased region" description="Polar residues" evidence="8">
    <location>
        <begin position="317"/>
        <end position="328"/>
    </location>
</feature>
<comment type="caution">
    <text evidence="10">The sequence shown here is derived from an EMBL/GenBank/DDBJ whole genome shotgun (WGS) entry which is preliminary data.</text>
</comment>
<comment type="similarity">
    <text evidence="2">Belongs to the Caudal homeobox family.</text>
</comment>
<dbReference type="PRINTS" id="PR00024">
    <property type="entry name" value="HOMEOBOX"/>
</dbReference>
<gene>
    <name evidence="10" type="ORF">EDS130_LOCUS34358</name>
</gene>
<keyword evidence="3 6" id="KW-0238">DNA-binding</keyword>
<evidence type="ECO:0000256" key="3">
    <source>
        <dbReference type="ARBA" id="ARBA00023125"/>
    </source>
</evidence>